<organism evidence="1 2">
    <name type="scientific">Fusarium xylarioides</name>
    <dbReference type="NCBI Taxonomy" id="221167"/>
    <lineage>
        <taxon>Eukaryota</taxon>
        <taxon>Fungi</taxon>
        <taxon>Dikarya</taxon>
        <taxon>Ascomycota</taxon>
        <taxon>Pezizomycotina</taxon>
        <taxon>Sordariomycetes</taxon>
        <taxon>Hypocreomycetidae</taxon>
        <taxon>Hypocreales</taxon>
        <taxon>Nectriaceae</taxon>
        <taxon>Fusarium</taxon>
        <taxon>Fusarium fujikuroi species complex</taxon>
    </lineage>
</organism>
<comment type="caution">
    <text evidence="1">The sequence shown here is derived from an EMBL/GenBank/DDBJ whole genome shotgun (WGS) entry which is preliminary data.</text>
</comment>
<dbReference type="OrthoDB" id="4636359at2759"/>
<protein>
    <submittedName>
        <fullName evidence="1">Uncharacterized protein</fullName>
    </submittedName>
</protein>
<gene>
    <name evidence="1" type="ORF">H9Q72_009209</name>
</gene>
<reference evidence="1" key="1">
    <citation type="journal article" date="2020" name="bioRxiv">
        <title>Historical genomics reveals the evolutionary mechanisms behind multiple outbreaks of the host-specific coffee wilt pathogen Fusarium xylarioides.</title>
        <authorList>
            <person name="Peck D."/>
            <person name="Nowell R.W."/>
            <person name="Flood J."/>
            <person name="Ryan M.J."/>
            <person name="Barraclough T.G."/>
        </authorList>
    </citation>
    <scope>NUCLEOTIDE SEQUENCE</scope>
    <source>
        <strain evidence="1">IMI 127659i</strain>
    </source>
</reference>
<evidence type="ECO:0000313" key="2">
    <source>
        <dbReference type="Proteomes" id="UP000750502"/>
    </source>
</evidence>
<dbReference type="Proteomes" id="UP000750502">
    <property type="component" value="Unassembled WGS sequence"/>
</dbReference>
<accession>A0A9P7HVK7</accession>
<sequence>MDPFNSLPPEVRLQVLISLPSKFSLSSIIRASPTMLQQYLERRTHIRQSLIANDLDEEMMQDALAIIQFLPTRGVPSINIRVVRRHLQRWLDKDFVSPLTNADDSLMQSLDKLHSMLLYFIQDYCSKALSSYMPREYLCLQGVQSPSPTAELVFRLIPITASFNPDNLTKMELERFLKAFLLYELNCKVAKILGTSPNPANPSNNLPRRSIKPSENEAIHCVHTYVRSLYGACIAQREDGFLPSGPDGSEFEAPLVFPDNFCFDPDIYTGDRGLRGNYHGDATSHLAKLGLETIAGFTGYGFRLSGENKLFDEQFGALLNSPLYRMGPYQHAITRVDPSDDAGSLMYHNLFARLSRSNTTQLQIYQQRAWVFFDNDRLYLPRISARPRFPSENLLFQEADRPVDLIAEVTGNTELLRSRIRSQKWQDEYAIKKQVLALDNENYELQEENFYLRGEIETLRQTISENSESSLTLFEDQGGSQ</sequence>
<proteinExistence type="predicted"/>
<reference evidence="1" key="2">
    <citation type="submission" date="2020-10" db="EMBL/GenBank/DDBJ databases">
        <authorList>
            <person name="Peck L.D."/>
            <person name="Nowell R.W."/>
            <person name="Flood J."/>
            <person name="Ryan M.J."/>
            <person name="Barraclough T.G."/>
        </authorList>
    </citation>
    <scope>NUCLEOTIDE SEQUENCE</scope>
    <source>
        <strain evidence="1">IMI 127659i</strain>
    </source>
</reference>
<evidence type="ECO:0000313" key="1">
    <source>
        <dbReference type="EMBL" id="KAG5762698.1"/>
    </source>
</evidence>
<name>A0A9P7HVK7_9HYPO</name>
<dbReference type="AlphaFoldDB" id="A0A9P7HVK7"/>
<dbReference type="EMBL" id="JADFTT010000356">
    <property type="protein sequence ID" value="KAG5762698.1"/>
    <property type="molecule type" value="Genomic_DNA"/>
</dbReference>
<keyword evidence="2" id="KW-1185">Reference proteome</keyword>